<feature type="compositionally biased region" description="Low complexity" evidence="4">
    <location>
        <begin position="80"/>
        <end position="89"/>
    </location>
</feature>
<feature type="compositionally biased region" description="Basic residues" evidence="4">
    <location>
        <begin position="1"/>
        <end position="14"/>
    </location>
</feature>
<dbReference type="OrthoDB" id="10255414at2759"/>
<dbReference type="RefSeq" id="XP_025368339.1">
    <property type="nucleotide sequence ID" value="XM_025510724.1"/>
</dbReference>
<feature type="compositionally biased region" description="Basic and acidic residues" evidence="4">
    <location>
        <begin position="63"/>
        <end position="79"/>
    </location>
</feature>
<evidence type="ECO:0000256" key="2">
    <source>
        <dbReference type="ARBA" id="ARBA00022540"/>
    </source>
</evidence>
<evidence type="ECO:0000313" key="7">
    <source>
        <dbReference type="Proteomes" id="UP000245783"/>
    </source>
</evidence>
<proteinExistence type="inferred from homology"/>
<evidence type="ECO:0000256" key="3">
    <source>
        <dbReference type="ARBA" id="ARBA00022917"/>
    </source>
</evidence>
<dbReference type="PANTHER" id="PTHR23001">
    <property type="entry name" value="EUKARYOTIC TRANSLATION INITIATION FACTOR"/>
    <property type="match status" value="1"/>
</dbReference>
<dbReference type="GeneID" id="37032594"/>
<dbReference type="FunFam" id="3.30.30.170:FF:000001">
    <property type="entry name" value="Eukaryotic translation initiation factor 2 subunit"/>
    <property type="match status" value="1"/>
</dbReference>
<dbReference type="Pfam" id="PF01873">
    <property type="entry name" value="eIF-5_eIF-2B"/>
    <property type="match status" value="1"/>
</dbReference>
<dbReference type="InParanoid" id="A0A316VUA6"/>
<dbReference type="STRING" id="1522189.A0A316VUA6"/>
<dbReference type="GO" id="GO:0001731">
    <property type="term" value="P:formation of translation preinitiation complex"/>
    <property type="evidence" value="ECO:0007669"/>
    <property type="project" value="TreeGrafter"/>
</dbReference>
<dbReference type="InterPro" id="IPR002735">
    <property type="entry name" value="Transl_init_fac_IF2/IF5_dom"/>
</dbReference>
<evidence type="ECO:0000256" key="4">
    <source>
        <dbReference type="SAM" id="MobiDB-lite"/>
    </source>
</evidence>
<dbReference type="SMART" id="SM00653">
    <property type="entry name" value="eIF2B_5"/>
    <property type="match status" value="1"/>
</dbReference>
<dbReference type="GO" id="GO:0003743">
    <property type="term" value="F:translation initiation factor activity"/>
    <property type="evidence" value="ECO:0007669"/>
    <property type="project" value="UniProtKB-KW"/>
</dbReference>
<dbReference type="InterPro" id="IPR016189">
    <property type="entry name" value="Transl_init_fac_IF2/IF5_N"/>
</dbReference>
<dbReference type="EMBL" id="KZ819397">
    <property type="protein sequence ID" value="PWN41179.1"/>
    <property type="molecule type" value="Genomic_DNA"/>
</dbReference>
<keyword evidence="7" id="KW-1185">Reference proteome</keyword>
<dbReference type="InterPro" id="IPR045196">
    <property type="entry name" value="IF2/IF5"/>
</dbReference>
<name>A0A316VUA6_9BASI</name>
<keyword evidence="3" id="KW-0648">Protein biosynthesis</keyword>
<evidence type="ECO:0000313" key="6">
    <source>
        <dbReference type="EMBL" id="PWN41179.1"/>
    </source>
</evidence>
<evidence type="ECO:0000259" key="5">
    <source>
        <dbReference type="SMART" id="SM00653"/>
    </source>
</evidence>
<dbReference type="SUPFAM" id="SSF75689">
    <property type="entry name" value="Zinc-binding domain of translation initiation factor 2 beta"/>
    <property type="match status" value="1"/>
</dbReference>
<feature type="compositionally biased region" description="Low complexity" evidence="4">
    <location>
        <begin position="22"/>
        <end position="42"/>
    </location>
</feature>
<keyword evidence="2" id="KW-0396">Initiation factor</keyword>
<reference evidence="6 7" key="1">
    <citation type="journal article" date="2018" name="Mol. Biol. Evol.">
        <title>Broad Genomic Sampling Reveals a Smut Pathogenic Ancestry of the Fungal Clade Ustilaginomycotina.</title>
        <authorList>
            <person name="Kijpornyongpan T."/>
            <person name="Mondo S.J."/>
            <person name="Barry K."/>
            <person name="Sandor L."/>
            <person name="Lee J."/>
            <person name="Lipzen A."/>
            <person name="Pangilinan J."/>
            <person name="LaButti K."/>
            <person name="Hainaut M."/>
            <person name="Henrissat B."/>
            <person name="Grigoriev I.V."/>
            <person name="Spatafora J.W."/>
            <person name="Aime M.C."/>
        </authorList>
    </citation>
    <scope>NUCLEOTIDE SEQUENCE [LARGE SCALE GENOMIC DNA]</scope>
    <source>
        <strain evidence="6 7">MCA 4658</strain>
    </source>
</reference>
<feature type="region of interest" description="Disordered" evidence="4">
    <location>
        <begin position="1"/>
        <end position="116"/>
    </location>
</feature>
<dbReference type="AlphaFoldDB" id="A0A316VUA6"/>
<organism evidence="6 7">
    <name type="scientific">Ceraceosorus guamensis</name>
    <dbReference type="NCBI Taxonomy" id="1522189"/>
    <lineage>
        <taxon>Eukaryota</taxon>
        <taxon>Fungi</taxon>
        <taxon>Dikarya</taxon>
        <taxon>Basidiomycota</taxon>
        <taxon>Ustilaginomycotina</taxon>
        <taxon>Exobasidiomycetes</taxon>
        <taxon>Ceraceosorales</taxon>
        <taxon>Ceraceosoraceae</taxon>
        <taxon>Ceraceosorus</taxon>
    </lineage>
</organism>
<dbReference type="PANTHER" id="PTHR23001:SF3">
    <property type="entry name" value="EUKARYOTIC TRANSLATION INITIATION FACTOR 2 SUBUNIT 2"/>
    <property type="match status" value="1"/>
</dbReference>
<dbReference type="SUPFAM" id="SSF100966">
    <property type="entry name" value="Translation initiation factor 2 beta, aIF2beta, N-terminal domain"/>
    <property type="match status" value="1"/>
</dbReference>
<protein>
    <recommendedName>
        <fullName evidence="5">Translation initiation factor IF2/IF5 domain-containing protein</fullName>
    </recommendedName>
</protein>
<gene>
    <name evidence="6" type="ORF">IE81DRAFT_183760</name>
</gene>
<dbReference type="GO" id="GO:0005850">
    <property type="term" value="C:eukaryotic translation initiation factor 2 complex"/>
    <property type="evidence" value="ECO:0007669"/>
    <property type="project" value="TreeGrafter"/>
</dbReference>
<accession>A0A316VUA6</accession>
<dbReference type="InterPro" id="IPR016190">
    <property type="entry name" value="Transl_init_fac_IF2/IF5_Zn-bd"/>
</dbReference>
<dbReference type="GO" id="GO:0003729">
    <property type="term" value="F:mRNA binding"/>
    <property type="evidence" value="ECO:0007669"/>
    <property type="project" value="TreeGrafter"/>
</dbReference>
<evidence type="ECO:0000256" key="1">
    <source>
        <dbReference type="ARBA" id="ARBA00010397"/>
    </source>
</evidence>
<dbReference type="Gene3D" id="3.30.30.170">
    <property type="match status" value="1"/>
</dbReference>
<feature type="domain" description="Translation initiation factor IF2/IF5" evidence="5">
    <location>
        <begin position="153"/>
        <end position="262"/>
    </location>
</feature>
<dbReference type="Proteomes" id="UP000245783">
    <property type="component" value="Unassembled WGS sequence"/>
</dbReference>
<dbReference type="GO" id="GO:0031369">
    <property type="term" value="F:translation initiation factor binding"/>
    <property type="evidence" value="ECO:0007669"/>
    <property type="project" value="TreeGrafter"/>
</dbReference>
<sequence length="286" mass="31346">MFGGLKKKSKKKKAIPADLDFDAPAPSAEGAPPTETTTAADGAEGGDLDFGDMKKKPKKSKKAGFDLEAFEKELQDEGAKTGAAAADGADGAGADDEDLGDDPFKAEDGEEDVEAREVVETWHGTDRDYTYQELLGRVFSTLRAQNPALAGEKKKYSIVPPSVTRDGSKKTMFGNVVEICKRMHRQPEHVIQYLLSELGTEGSVDGSQRLIIKGRFQPKQIENVLRRYILEYVTCKTCKSPRTILKKENRIFFIACEACGSQRSVTTIRSGFQAQTGKRSKMRAQA</sequence>
<comment type="similarity">
    <text evidence="1">Belongs to the eIF-2-beta/eIF-5 family.</text>
</comment>